<keyword evidence="4" id="KW-0808">Transferase</keyword>
<dbReference type="GO" id="GO:0005886">
    <property type="term" value="C:plasma membrane"/>
    <property type="evidence" value="ECO:0007669"/>
    <property type="project" value="UniProtKB-SubCell"/>
</dbReference>
<keyword evidence="2" id="KW-1003">Cell membrane</keyword>
<feature type="domain" description="Glycosyltransferase RgtA/B/C/D-like" evidence="9">
    <location>
        <begin position="48"/>
        <end position="197"/>
    </location>
</feature>
<keyword evidence="5 8" id="KW-0812">Transmembrane</keyword>
<evidence type="ECO:0000256" key="3">
    <source>
        <dbReference type="ARBA" id="ARBA00022676"/>
    </source>
</evidence>
<dbReference type="InterPro" id="IPR050297">
    <property type="entry name" value="LipidA_mod_glycosyltrf_83"/>
</dbReference>
<dbReference type="EMBL" id="BOMY01000055">
    <property type="protein sequence ID" value="GIF25927.1"/>
    <property type="molecule type" value="Genomic_DNA"/>
</dbReference>
<proteinExistence type="predicted"/>
<keyword evidence="3" id="KW-0328">Glycosyltransferase</keyword>
<feature type="transmembrane region" description="Helical" evidence="8">
    <location>
        <begin position="86"/>
        <end position="103"/>
    </location>
</feature>
<protein>
    <recommendedName>
        <fullName evidence="9">Glycosyltransferase RgtA/B/C/D-like domain-containing protein</fullName>
    </recommendedName>
</protein>
<feature type="transmembrane region" description="Helical" evidence="8">
    <location>
        <begin position="307"/>
        <end position="324"/>
    </location>
</feature>
<dbReference type="PANTHER" id="PTHR33908">
    <property type="entry name" value="MANNOSYLTRANSFERASE YKCB-RELATED"/>
    <property type="match status" value="1"/>
</dbReference>
<comment type="caution">
    <text evidence="10">The sequence shown here is derived from an EMBL/GenBank/DDBJ whole genome shotgun (WGS) entry which is preliminary data.</text>
</comment>
<dbReference type="GO" id="GO:0009103">
    <property type="term" value="P:lipopolysaccharide biosynthetic process"/>
    <property type="evidence" value="ECO:0007669"/>
    <property type="project" value="UniProtKB-ARBA"/>
</dbReference>
<keyword evidence="6 8" id="KW-1133">Transmembrane helix</keyword>
<dbReference type="Pfam" id="PF13231">
    <property type="entry name" value="PMT_2"/>
    <property type="match status" value="1"/>
</dbReference>
<evidence type="ECO:0000256" key="6">
    <source>
        <dbReference type="ARBA" id="ARBA00022989"/>
    </source>
</evidence>
<feature type="transmembrane region" description="Helical" evidence="8">
    <location>
        <begin position="217"/>
        <end position="240"/>
    </location>
</feature>
<feature type="transmembrane region" description="Helical" evidence="8">
    <location>
        <begin position="177"/>
        <end position="197"/>
    </location>
</feature>
<name>A0A919TZI8_9ACTN</name>
<sequence length="457" mass="49531">MLVLGLVRPTRAVLSWDEIATADVARRSVSQIWLLAHHIDGVFLPYYLFMHLWTTVVGDSVLDLRFPSIVAMAGAVALAGELGRRLSGPAVGLVTGLLLCLLPNLSRYAAEARPYAFACFFATLALLLLYRVLDAPSRLRWAVYGGAVLGLGLSHVVALTTLVAHLVILLMRTRRAVLPWILTVAVALVPLLPLLWWGTHQRQAQLHWMPPLTGATIYQFPAELTGTAPTAWLLLGLALLAAITADRRSVELTVAGFGPPLVVLALAAAGTSFWVNRYLLFALMPIAMLAATTLVRAATAPRWQTRGVRLLAAFCLVGLVAVPGEIEVRGPTVKNGSNYRKLAALIRSGQQPGDVLVYQAGRTMRAGVEYYLRNDTGRPRDALVSASAAAIGSLSAREYPDPVVRLAGTDRIWLVLYARRTDPLTGRPDLASFLREGYHQAGVWTGKRATLALYVAD</sequence>
<evidence type="ECO:0000256" key="2">
    <source>
        <dbReference type="ARBA" id="ARBA00022475"/>
    </source>
</evidence>
<reference evidence="10" key="1">
    <citation type="submission" date="2021-01" db="EMBL/GenBank/DDBJ databases">
        <title>Whole genome shotgun sequence of Actinoplanes tereljensis NBRC 105297.</title>
        <authorList>
            <person name="Komaki H."/>
            <person name="Tamura T."/>
        </authorList>
    </citation>
    <scope>NUCLEOTIDE SEQUENCE</scope>
    <source>
        <strain evidence="10">NBRC 105297</strain>
    </source>
</reference>
<feature type="transmembrane region" description="Helical" evidence="8">
    <location>
        <begin position="145"/>
        <end position="170"/>
    </location>
</feature>
<dbReference type="GO" id="GO:0010041">
    <property type="term" value="P:response to iron(III) ion"/>
    <property type="evidence" value="ECO:0007669"/>
    <property type="project" value="TreeGrafter"/>
</dbReference>
<evidence type="ECO:0000256" key="8">
    <source>
        <dbReference type="SAM" id="Phobius"/>
    </source>
</evidence>
<feature type="transmembrane region" description="Helical" evidence="8">
    <location>
        <begin position="252"/>
        <end position="272"/>
    </location>
</feature>
<evidence type="ECO:0000259" key="9">
    <source>
        <dbReference type="Pfam" id="PF13231"/>
    </source>
</evidence>
<dbReference type="PANTHER" id="PTHR33908:SF3">
    <property type="entry name" value="UNDECAPRENYL PHOSPHATE-ALPHA-4-AMINO-4-DEOXY-L-ARABINOSE ARABINOSYL TRANSFERASE"/>
    <property type="match status" value="1"/>
</dbReference>
<dbReference type="InterPro" id="IPR038731">
    <property type="entry name" value="RgtA/B/C-like"/>
</dbReference>
<organism evidence="10 11">
    <name type="scientific">Paractinoplanes tereljensis</name>
    <dbReference type="NCBI Taxonomy" id="571912"/>
    <lineage>
        <taxon>Bacteria</taxon>
        <taxon>Bacillati</taxon>
        <taxon>Actinomycetota</taxon>
        <taxon>Actinomycetes</taxon>
        <taxon>Micromonosporales</taxon>
        <taxon>Micromonosporaceae</taxon>
        <taxon>Paractinoplanes</taxon>
    </lineage>
</organism>
<evidence type="ECO:0000256" key="4">
    <source>
        <dbReference type="ARBA" id="ARBA00022679"/>
    </source>
</evidence>
<dbReference type="GO" id="GO:0016763">
    <property type="term" value="F:pentosyltransferase activity"/>
    <property type="evidence" value="ECO:0007669"/>
    <property type="project" value="TreeGrafter"/>
</dbReference>
<accession>A0A919TZI8</accession>
<evidence type="ECO:0000256" key="5">
    <source>
        <dbReference type="ARBA" id="ARBA00022692"/>
    </source>
</evidence>
<dbReference type="Proteomes" id="UP000623608">
    <property type="component" value="Unassembled WGS sequence"/>
</dbReference>
<evidence type="ECO:0000313" key="11">
    <source>
        <dbReference type="Proteomes" id="UP000623608"/>
    </source>
</evidence>
<dbReference type="AlphaFoldDB" id="A0A919TZI8"/>
<evidence type="ECO:0000313" key="10">
    <source>
        <dbReference type="EMBL" id="GIF25927.1"/>
    </source>
</evidence>
<keyword evidence="11" id="KW-1185">Reference proteome</keyword>
<comment type="subcellular location">
    <subcellularLocation>
        <location evidence="1">Cell membrane</location>
        <topology evidence="1">Multi-pass membrane protein</topology>
    </subcellularLocation>
</comment>
<keyword evidence="7 8" id="KW-0472">Membrane</keyword>
<feature type="transmembrane region" description="Helical" evidence="8">
    <location>
        <begin position="278"/>
        <end position="295"/>
    </location>
</feature>
<evidence type="ECO:0000256" key="1">
    <source>
        <dbReference type="ARBA" id="ARBA00004651"/>
    </source>
</evidence>
<gene>
    <name evidence="10" type="ORF">Ate02nite_86570</name>
</gene>
<feature type="transmembrane region" description="Helical" evidence="8">
    <location>
        <begin position="115"/>
        <end position="133"/>
    </location>
</feature>
<evidence type="ECO:0000256" key="7">
    <source>
        <dbReference type="ARBA" id="ARBA00023136"/>
    </source>
</evidence>